<proteinExistence type="inferred from homology"/>
<dbReference type="PANTHER" id="PTHR33392:SF6">
    <property type="entry name" value="POLYISOPRENYL-TEICHOIC ACID--PEPTIDOGLYCAN TEICHOIC ACID TRANSFERASE TAGU"/>
    <property type="match status" value="1"/>
</dbReference>
<dbReference type="NCBIfam" id="TIGR00350">
    <property type="entry name" value="lytR_cpsA_psr"/>
    <property type="match status" value="1"/>
</dbReference>
<dbReference type="EMBL" id="JAUSQZ010000001">
    <property type="protein sequence ID" value="MDP9825428.1"/>
    <property type="molecule type" value="Genomic_DNA"/>
</dbReference>
<evidence type="ECO:0000256" key="2">
    <source>
        <dbReference type="SAM" id="MobiDB-lite"/>
    </source>
</evidence>
<feature type="region of interest" description="Disordered" evidence="2">
    <location>
        <begin position="1"/>
        <end position="61"/>
    </location>
</feature>
<dbReference type="InterPro" id="IPR050922">
    <property type="entry name" value="LytR/CpsA/Psr_CW_biosynth"/>
</dbReference>
<keyword evidence="6" id="KW-1185">Reference proteome</keyword>
<dbReference type="InterPro" id="IPR004474">
    <property type="entry name" value="LytR_CpsA_psr"/>
</dbReference>
<feature type="transmembrane region" description="Helical" evidence="3">
    <location>
        <begin position="181"/>
        <end position="200"/>
    </location>
</feature>
<feature type="transmembrane region" description="Helical" evidence="3">
    <location>
        <begin position="112"/>
        <end position="130"/>
    </location>
</feature>
<keyword evidence="3" id="KW-1133">Transmembrane helix</keyword>
<gene>
    <name evidence="5" type="ORF">J2S57_001177</name>
</gene>
<feature type="domain" description="Cell envelope-related transcriptional attenuator" evidence="4">
    <location>
        <begin position="245"/>
        <end position="418"/>
    </location>
</feature>
<feature type="region of interest" description="Disordered" evidence="2">
    <location>
        <begin position="515"/>
        <end position="550"/>
    </location>
</feature>
<dbReference type="RefSeq" id="WP_307239193.1">
    <property type="nucleotide sequence ID" value="NZ_JAUSQZ010000001.1"/>
</dbReference>
<evidence type="ECO:0000259" key="4">
    <source>
        <dbReference type="Pfam" id="PF03816"/>
    </source>
</evidence>
<dbReference type="PANTHER" id="PTHR33392">
    <property type="entry name" value="POLYISOPRENYL-TEICHOIC ACID--PEPTIDOGLYCAN TEICHOIC ACID TRANSFERASE TAGU"/>
    <property type="match status" value="1"/>
</dbReference>
<feature type="compositionally biased region" description="Low complexity" evidence="2">
    <location>
        <begin position="1"/>
        <end position="20"/>
    </location>
</feature>
<organism evidence="5 6">
    <name type="scientific">Kineosporia succinea</name>
    <dbReference type="NCBI Taxonomy" id="84632"/>
    <lineage>
        <taxon>Bacteria</taxon>
        <taxon>Bacillati</taxon>
        <taxon>Actinomycetota</taxon>
        <taxon>Actinomycetes</taxon>
        <taxon>Kineosporiales</taxon>
        <taxon>Kineosporiaceae</taxon>
        <taxon>Kineosporia</taxon>
    </lineage>
</organism>
<evidence type="ECO:0000256" key="1">
    <source>
        <dbReference type="ARBA" id="ARBA00006068"/>
    </source>
</evidence>
<accession>A0ABT9NYA8</accession>
<feature type="transmembrane region" description="Helical" evidence="3">
    <location>
        <begin position="142"/>
        <end position="161"/>
    </location>
</feature>
<comment type="similarity">
    <text evidence="1">Belongs to the LytR/CpsA/Psr (LCP) family.</text>
</comment>
<protein>
    <submittedName>
        <fullName evidence="5">LCP family protein required for cell wall assembly</fullName>
    </submittedName>
</protein>
<keyword evidence="3" id="KW-0812">Transmembrane</keyword>
<comment type="caution">
    <text evidence="5">The sequence shown here is derived from an EMBL/GenBank/DDBJ whole genome shotgun (WGS) entry which is preliminary data.</text>
</comment>
<dbReference type="Pfam" id="PF03816">
    <property type="entry name" value="LytR_cpsA_psr"/>
    <property type="match status" value="1"/>
</dbReference>
<sequence length="559" mass="59528">MSVSRSPAARRSARPGTGTRHAPPRLRVARLDERRTTKPRRRGGGPPPRGPRPPRRSPDPALRALRVRRSLTLLALTLLAPGSAQVVAGPSERHYALLSRVRMTVARVSLRVWAAALIVTGLMVCAALVNRDWVLGLFTHQWVIRPLAAVFFTGALLWPLLLLDAWRIGQAPELTPKSRRWIALLTALLMLMMLVLPLALGQRVWAAADLLSGVFGSGKDSAAVDGRYNVLLLGGDTGPTRVGTRPDSINLASIDEKSGRTALFSLPRNMQNVPFPAGTPAAKAWPNGYDCGDDCLLNAIYKYGNDNPSLFPGVSDPGAEAMMQAVEGATGLKVNYYVIIDLQGFEQLIDAVGGIDMNVEARTPIGGGTSKIHGWIETGEQHLDGYHALWYARSREGTSDYDRMARQRCVMTSMVNQLDPATVLRNFQGIASAGSKVVATDIPAKRLPAFLKLATGAKRTTIESVQFVPPLIVPKHPDFAEVRRQVASTVAHLEGRTVAAATTAPAAPVVPAATAPVETPEATATPRATTASASGEGTGTATASSQSAAVDVRSVCAAG</sequence>
<name>A0ABT9NYA8_9ACTN</name>
<feature type="compositionally biased region" description="Low complexity" evidence="2">
    <location>
        <begin position="515"/>
        <end position="549"/>
    </location>
</feature>
<reference evidence="5 6" key="1">
    <citation type="submission" date="2023-07" db="EMBL/GenBank/DDBJ databases">
        <title>Sequencing the genomes of 1000 actinobacteria strains.</title>
        <authorList>
            <person name="Klenk H.-P."/>
        </authorList>
    </citation>
    <scope>NUCLEOTIDE SEQUENCE [LARGE SCALE GENOMIC DNA]</scope>
    <source>
        <strain evidence="5 6">DSM 44388</strain>
    </source>
</reference>
<keyword evidence="3" id="KW-0472">Membrane</keyword>
<evidence type="ECO:0000313" key="6">
    <source>
        <dbReference type="Proteomes" id="UP001235712"/>
    </source>
</evidence>
<dbReference type="Proteomes" id="UP001235712">
    <property type="component" value="Unassembled WGS sequence"/>
</dbReference>
<evidence type="ECO:0000313" key="5">
    <source>
        <dbReference type="EMBL" id="MDP9825428.1"/>
    </source>
</evidence>
<evidence type="ECO:0000256" key="3">
    <source>
        <dbReference type="SAM" id="Phobius"/>
    </source>
</evidence>
<dbReference type="Gene3D" id="3.40.630.190">
    <property type="entry name" value="LCP protein"/>
    <property type="match status" value="1"/>
</dbReference>